<feature type="chain" id="PRO_5037364180" evidence="1">
    <location>
        <begin position="23"/>
        <end position="223"/>
    </location>
</feature>
<reference evidence="2" key="1">
    <citation type="journal article" date="2014" name="Int. J. Syst. Evol. Microbiol.">
        <title>Complete genome sequence of Corynebacterium casei LMG S-19264T (=DSM 44701T), isolated from a smear-ripened cheese.</title>
        <authorList>
            <consortium name="US DOE Joint Genome Institute (JGI-PGF)"/>
            <person name="Walter F."/>
            <person name="Albersmeier A."/>
            <person name="Kalinowski J."/>
            <person name="Ruckert C."/>
        </authorList>
    </citation>
    <scope>NUCLEOTIDE SEQUENCE</scope>
    <source>
        <strain evidence="2">CGMCC 1.15254</strain>
    </source>
</reference>
<dbReference type="AlphaFoldDB" id="A0A917F9D7"/>
<dbReference type="EMBL" id="BMHV01000009">
    <property type="protein sequence ID" value="GGF62273.1"/>
    <property type="molecule type" value="Genomic_DNA"/>
</dbReference>
<sequence length="223" mass="22990">MLKFTNMFFVLFALSLASSAHASPITGTNSGQATRYDVTITKVELCQSATCTAPFVLGSSSKVFDIASASVGEEVGKFIDLQGIPLFQTWSHVRVTMSTSFVISGDDGTCKTNGGSGARGAFLAGAASGGAVLPATMQLPNQATVQAVPGLGGFDYSTYGITQTDGASQFTMTIALASPYTCKGELPRIDVKFDTSQAFGHGGGACTVTFPQPPTVTITAEDP</sequence>
<reference evidence="2" key="2">
    <citation type="submission" date="2020-09" db="EMBL/GenBank/DDBJ databases">
        <authorList>
            <person name="Sun Q."/>
            <person name="Zhou Y."/>
        </authorList>
    </citation>
    <scope>NUCLEOTIDE SEQUENCE</scope>
    <source>
        <strain evidence="2">CGMCC 1.15254</strain>
    </source>
</reference>
<feature type="signal peptide" evidence="1">
    <location>
        <begin position="1"/>
        <end position="22"/>
    </location>
</feature>
<comment type="caution">
    <text evidence="2">The sequence shown here is derived from an EMBL/GenBank/DDBJ whole genome shotgun (WGS) entry which is preliminary data.</text>
</comment>
<protein>
    <submittedName>
        <fullName evidence="2">Uncharacterized protein</fullName>
    </submittedName>
</protein>
<name>A0A917F9D7_9PROT</name>
<dbReference type="RefSeq" id="WP_188663471.1">
    <property type="nucleotide sequence ID" value="NZ_BMHV01000009.1"/>
</dbReference>
<gene>
    <name evidence="2" type="ORF">GCM10011332_15130</name>
</gene>
<organism evidence="2 3">
    <name type="scientific">Terasakiella brassicae</name>
    <dbReference type="NCBI Taxonomy" id="1634917"/>
    <lineage>
        <taxon>Bacteria</taxon>
        <taxon>Pseudomonadati</taxon>
        <taxon>Pseudomonadota</taxon>
        <taxon>Alphaproteobacteria</taxon>
        <taxon>Rhodospirillales</taxon>
        <taxon>Terasakiellaceae</taxon>
        <taxon>Terasakiella</taxon>
    </lineage>
</organism>
<evidence type="ECO:0000313" key="3">
    <source>
        <dbReference type="Proteomes" id="UP000632498"/>
    </source>
</evidence>
<proteinExistence type="predicted"/>
<keyword evidence="3" id="KW-1185">Reference proteome</keyword>
<keyword evidence="1" id="KW-0732">Signal</keyword>
<evidence type="ECO:0000313" key="2">
    <source>
        <dbReference type="EMBL" id="GGF62273.1"/>
    </source>
</evidence>
<dbReference type="Proteomes" id="UP000632498">
    <property type="component" value="Unassembled WGS sequence"/>
</dbReference>
<accession>A0A917F9D7</accession>
<evidence type="ECO:0000256" key="1">
    <source>
        <dbReference type="SAM" id="SignalP"/>
    </source>
</evidence>